<dbReference type="PANTHER" id="PTHR46390:SF1">
    <property type="entry name" value="MANNOSE-1-PHOSPHATE GUANYLYLTRANSFERASE"/>
    <property type="match status" value="1"/>
</dbReference>
<dbReference type="AlphaFoldDB" id="A0A562URS0"/>
<dbReference type="Pfam" id="PF22640">
    <property type="entry name" value="ManC_GMP_beta-helix"/>
    <property type="match status" value="1"/>
</dbReference>
<dbReference type="GO" id="GO:0004475">
    <property type="term" value="F:mannose-1-phosphate guanylyltransferase (GTP) activity"/>
    <property type="evidence" value="ECO:0007669"/>
    <property type="project" value="UniProtKB-EC"/>
</dbReference>
<dbReference type="InterPro" id="IPR054566">
    <property type="entry name" value="ManC/GMP-like_b-helix"/>
</dbReference>
<evidence type="ECO:0000256" key="3">
    <source>
        <dbReference type="ARBA" id="ARBA00022679"/>
    </source>
</evidence>
<evidence type="ECO:0000259" key="8">
    <source>
        <dbReference type="Pfam" id="PF00483"/>
    </source>
</evidence>
<evidence type="ECO:0000256" key="1">
    <source>
        <dbReference type="ARBA" id="ARBA00006115"/>
    </source>
</evidence>
<dbReference type="InterPro" id="IPR051161">
    <property type="entry name" value="Mannose-6P_isomerase_type2"/>
</dbReference>
<sequence length="362" mass="38767">MLYAVIPAGGSGTRLWPLSRSWNPKFLHPLTGSEHSLLQATTARLNPLSDPDHQYVVTGTRHVAAVTRQLPHVPEDNILVEPSPMDSAPAIALAAAVIAEREPAAMMGAFAADHLIADSDEFVRTVTNAMEMAADGLLMTIGITPTGPETGYGYLRRGEPLAHGNVLAEYQEKPDHVAAVEYVSSGDYLWNAGMFVWRVDAFLAELDRQRPAMHDAVRRLAAAWHGPDRETLLAELWPRLERISVDYAVMEGAAAAGKVGVVPGDFGWNDVGDYDTLGSVLPGDDAGNVVIPNESGDADVVTLDARRNVVVAASGRTVAAVGVDDLVVVDSEDAVLVCARERAQDVKQLVDELKARGRTGLV</sequence>
<dbReference type="GO" id="GO:0005525">
    <property type="term" value="F:GTP binding"/>
    <property type="evidence" value="ECO:0007669"/>
    <property type="project" value="UniProtKB-KW"/>
</dbReference>
<dbReference type="InterPro" id="IPR029044">
    <property type="entry name" value="Nucleotide-diphossugar_trans"/>
</dbReference>
<evidence type="ECO:0000313" key="10">
    <source>
        <dbReference type="EMBL" id="TWJ08307.1"/>
    </source>
</evidence>
<dbReference type="Proteomes" id="UP000321617">
    <property type="component" value="Unassembled WGS sequence"/>
</dbReference>
<dbReference type="CDD" id="cd02509">
    <property type="entry name" value="GDP-M1P_Guanylyltransferase"/>
    <property type="match status" value="1"/>
</dbReference>
<comment type="catalytic activity">
    <reaction evidence="7">
        <text>alpha-D-mannose 1-phosphate + GTP + H(+) = GDP-alpha-D-mannose + diphosphate</text>
        <dbReference type="Rhea" id="RHEA:15229"/>
        <dbReference type="ChEBI" id="CHEBI:15378"/>
        <dbReference type="ChEBI" id="CHEBI:33019"/>
        <dbReference type="ChEBI" id="CHEBI:37565"/>
        <dbReference type="ChEBI" id="CHEBI:57527"/>
        <dbReference type="ChEBI" id="CHEBI:58409"/>
        <dbReference type="EC" id="2.7.7.13"/>
    </reaction>
</comment>
<dbReference type="Gene3D" id="3.90.550.10">
    <property type="entry name" value="Spore Coat Polysaccharide Biosynthesis Protein SpsA, Chain A"/>
    <property type="match status" value="1"/>
</dbReference>
<evidence type="ECO:0000256" key="6">
    <source>
        <dbReference type="ARBA" id="ARBA00023134"/>
    </source>
</evidence>
<keyword evidence="4 10" id="KW-0548">Nucleotidyltransferase</keyword>
<dbReference type="EMBL" id="VLLL01000008">
    <property type="protein sequence ID" value="TWJ08307.1"/>
    <property type="molecule type" value="Genomic_DNA"/>
</dbReference>
<evidence type="ECO:0000256" key="4">
    <source>
        <dbReference type="ARBA" id="ARBA00022695"/>
    </source>
</evidence>
<feature type="domain" description="Nucleotidyl transferase" evidence="8">
    <location>
        <begin position="4"/>
        <end position="277"/>
    </location>
</feature>
<dbReference type="RefSeq" id="WP_147142790.1">
    <property type="nucleotide sequence ID" value="NZ_BAABIJ010000004.1"/>
</dbReference>
<evidence type="ECO:0000256" key="2">
    <source>
        <dbReference type="ARBA" id="ARBA00012387"/>
    </source>
</evidence>
<accession>A0A562URS0</accession>
<comment type="similarity">
    <text evidence="1">Belongs to the mannose-6-phosphate isomerase type 2 family.</text>
</comment>
<feature type="domain" description="MannoseP isomerase/GMP-like beta-helix" evidence="9">
    <location>
        <begin position="300"/>
        <end position="353"/>
    </location>
</feature>
<keyword evidence="3 10" id="KW-0808">Transferase</keyword>
<dbReference type="SUPFAM" id="SSF159283">
    <property type="entry name" value="Guanosine diphospho-D-mannose pyrophosphorylase/mannose-6-phosphate isomerase linker domain"/>
    <property type="match status" value="1"/>
</dbReference>
<keyword evidence="5" id="KW-0547">Nucleotide-binding</keyword>
<dbReference type="InterPro" id="IPR049577">
    <property type="entry name" value="GMPP_N"/>
</dbReference>
<dbReference type="OrthoDB" id="9806359at2"/>
<keyword evidence="6" id="KW-0342">GTP-binding</keyword>
<evidence type="ECO:0000256" key="5">
    <source>
        <dbReference type="ARBA" id="ARBA00022741"/>
    </source>
</evidence>
<keyword evidence="11" id="KW-1185">Reference proteome</keyword>
<comment type="caution">
    <text evidence="10">The sequence shown here is derived from an EMBL/GenBank/DDBJ whole genome shotgun (WGS) entry which is preliminary data.</text>
</comment>
<name>A0A562URS0_9ACTN</name>
<gene>
    <name evidence="10" type="ORF">LX16_4532</name>
</gene>
<organism evidence="10 11">
    <name type="scientific">Stackebrandtia albiflava</name>
    <dbReference type="NCBI Taxonomy" id="406432"/>
    <lineage>
        <taxon>Bacteria</taxon>
        <taxon>Bacillati</taxon>
        <taxon>Actinomycetota</taxon>
        <taxon>Actinomycetes</taxon>
        <taxon>Glycomycetales</taxon>
        <taxon>Glycomycetaceae</taxon>
        <taxon>Stackebrandtia</taxon>
    </lineage>
</organism>
<proteinExistence type="inferred from homology"/>
<dbReference type="PANTHER" id="PTHR46390">
    <property type="entry name" value="MANNOSE-1-PHOSPHATE GUANYLYLTRANSFERASE"/>
    <property type="match status" value="1"/>
</dbReference>
<reference evidence="10 11" key="1">
    <citation type="journal article" date="2013" name="Stand. Genomic Sci.">
        <title>Genomic Encyclopedia of Type Strains, Phase I: The one thousand microbial genomes (KMG-I) project.</title>
        <authorList>
            <person name="Kyrpides N.C."/>
            <person name="Woyke T."/>
            <person name="Eisen J.A."/>
            <person name="Garrity G."/>
            <person name="Lilburn T.G."/>
            <person name="Beck B.J."/>
            <person name="Whitman W.B."/>
            <person name="Hugenholtz P."/>
            <person name="Klenk H.P."/>
        </authorList>
    </citation>
    <scope>NUCLEOTIDE SEQUENCE [LARGE SCALE GENOMIC DNA]</scope>
    <source>
        <strain evidence="10 11">DSM 45044</strain>
    </source>
</reference>
<dbReference type="EC" id="2.7.7.13" evidence="2"/>
<dbReference type="FunFam" id="3.90.550.10:FF:000046">
    <property type="entry name" value="Mannose-1-phosphate guanylyltransferase (GDP)"/>
    <property type="match status" value="1"/>
</dbReference>
<evidence type="ECO:0000313" key="11">
    <source>
        <dbReference type="Proteomes" id="UP000321617"/>
    </source>
</evidence>
<evidence type="ECO:0000259" key="9">
    <source>
        <dbReference type="Pfam" id="PF22640"/>
    </source>
</evidence>
<dbReference type="Pfam" id="PF00483">
    <property type="entry name" value="NTP_transferase"/>
    <property type="match status" value="1"/>
</dbReference>
<evidence type="ECO:0000256" key="7">
    <source>
        <dbReference type="ARBA" id="ARBA00047343"/>
    </source>
</evidence>
<protein>
    <recommendedName>
        <fullName evidence="2">mannose-1-phosphate guanylyltransferase</fullName>
        <ecNumber evidence="2">2.7.7.13</ecNumber>
    </recommendedName>
</protein>
<dbReference type="SUPFAM" id="SSF53448">
    <property type="entry name" value="Nucleotide-diphospho-sugar transferases"/>
    <property type="match status" value="1"/>
</dbReference>
<dbReference type="GO" id="GO:0009298">
    <property type="term" value="P:GDP-mannose biosynthetic process"/>
    <property type="evidence" value="ECO:0007669"/>
    <property type="project" value="TreeGrafter"/>
</dbReference>
<dbReference type="InterPro" id="IPR005835">
    <property type="entry name" value="NTP_transferase_dom"/>
</dbReference>